<name>A0A8J2L558_9HEXA</name>
<feature type="non-terminal residue" evidence="2">
    <location>
        <position position="1"/>
    </location>
</feature>
<reference evidence="2" key="1">
    <citation type="submission" date="2021-06" db="EMBL/GenBank/DDBJ databases">
        <authorList>
            <person name="Hodson N. C."/>
            <person name="Mongue J. A."/>
            <person name="Jaron S. K."/>
        </authorList>
    </citation>
    <scope>NUCLEOTIDE SEQUENCE</scope>
</reference>
<evidence type="ECO:0000256" key="1">
    <source>
        <dbReference type="SAM" id="MobiDB-lite"/>
    </source>
</evidence>
<accession>A0A8J2L558</accession>
<feature type="region of interest" description="Disordered" evidence="1">
    <location>
        <begin position="1"/>
        <end position="24"/>
    </location>
</feature>
<organism evidence="2 3">
    <name type="scientific">Allacma fusca</name>
    <dbReference type="NCBI Taxonomy" id="39272"/>
    <lineage>
        <taxon>Eukaryota</taxon>
        <taxon>Metazoa</taxon>
        <taxon>Ecdysozoa</taxon>
        <taxon>Arthropoda</taxon>
        <taxon>Hexapoda</taxon>
        <taxon>Collembola</taxon>
        <taxon>Symphypleona</taxon>
        <taxon>Sminthuridae</taxon>
        <taxon>Allacma</taxon>
    </lineage>
</organism>
<comment type="caution">
    <text evidence="2">The sequence shown here is derived from an EMBL/GenBank/DDBJ whole genome shotgun (WGS) entry which is preliminary data.</text>
</comment>
<evidence type="ECO:0000313" key="3">
    <source>
        <dbReference type="Proteomes" id="UP000708208"/>
    </source>
</evidence>
<dbReference type="Proteomes" id="UP000708208">
    <property type="component" value="Unassembled WGS sequence"/>
</dbReference>
<dbReference type="AlphaFoldDB" id="A0A8J2L558"/>
<protein>
    <submittedName>
        <fullName evidence="2">Uncharacterized protein</fullName>
    </submittedName>
</protein>
<gene>
    <name evidence="2" type="ORF">AFUS01_LOCUS35373</name>
</gene>
<keyword evidence="3" id="KW-1185">Reference proteome</keyword>
<proteinExistence type="predicted"/>
<sequence>SPLTQWRQSKSWNHPKRLPTYCSEGSSTRLGTGLEFWGPQVEQST</sequence>
<dbReference type="EMBL" id="CAJVCH010535586">
    <property type="protein sequence ID" value="CAG7825250.1"/>
    <property type="molecule type" value="Genomic_DNA"/>
</dbReference>
<evidence type="ECO:0000313" key="2">
    <source>
        <dbReference type="EMBL" id="CAG7825250.1"/>
    </source>
</evidence>
<feature type="compositionally biased region" description="Polar residues" evidence="1">
    <location>
        <begin position="1"/>
        <end position="12"/>
    </location>
</feature>